<dbReference type="InterPro" id="IPR008972">
    <property type="entry name" value="Cupredoxin"/>
</dbReference>
<feature type="transmembrane region" description="Helical" evidence="1">
    <location>
        <begin position="9"/>
        <end position="28"/>
    </location>
</feature>
<reference evidence="2 3" key="1">
    <citation type="submission" date="2017-10" db="EMBL/GenBank/DDBJ databases">
        <title>Bacillus sp. nov., a halophilic bacterium isolated from a Keqin Lake.</title>
        <authorList>
            <person name="Wang H."/>
        </authorList>
    </citation>
    <scope>NUCLEOTIDE SEQUENCE [LARGE SCALE GENOMIC DNA]</scope>
    <source>
        <strain evidence="2 3">KCTC 13187</strain>
    </source>
</reference>
<dbReference type="Gene3D" id="2.60.40.420">
    <property type="entry name" value="Cupredoxins - blue copper proteins"/>
    <property type="match status" value="1"/>
</dbReference>
<organism evidence="2 3">
    <name type="scientific">Salipaludibacillus neizhouensis</name>
    <dbReference type="NCBI Taxonomy" id="885475"/>
    <lineage>
        <taxon>Bacteria</taxon>
        <taxon>Bacillati</taxon>
        <taxon>Bacillota</taxon>
        <taxon>Bacilli</taxon>
        <taxon>Bacillales</taxon>
        <taxon>Bacillaceae</taxon>
    </lineage>
</organism>
<dbReference type="EMBL" id="PDOE01000001">
    <property type="protein sequence ID" value="RKL69275.1"/>
    <property type="molecule type" value="Genomic_DNA"/>
</dbReference>
<name>A0A3A9KMY0_9BACI</name>
<dbReference type="RefSeq" id="WP_110936086.1">
    <property type="nucleotide sequence ID" value="NZ_KZ614146.1"/>
</dbReference>
<dbReference type="OrthoDB" id="9773354at2"/>
<dbReference type="AlphaFoldDB" id="A0A3A9KMY0"/>
<accession>A0A3A9KMY0</accession>
<keyword evidence="3" id="KW-1185">Reference proteome</keyword>
<sequence length="150" mass="16747">MKIFVTKKIYVISGLICLAILLGGYLTFMNAQGRADNEGVPHTNEKMQINLVTGEFKSETEDGEEIETYRWDPGHIHLPKGEPITLSIYGVNGMEHPFIIEGTDIKGTVKKGEETLLNLQFNEEGTYRLVCTSHSSIENNGPMVAYLEVK</sequence>
<gene>
    <name evidence="2" type="ORF">CR203_04405</name>
</gene>
<keyword evidence="1" id="KW-0812">Transmembrane</keyword>
<evidence type="ECO:0000313" key="2">
    <source>
        <dbReference type="EMBL" id="RKL69275.1"/>
    </source>
</evidence>
<dbReference type="SUPFAM" id="SSF49503">
    <property type="entry name" value="Cupredoxins"/>
    <property type="match status" value="1"/>
</dbReference>
<keyword evidence="1" id="KW-1133">Transmembrane helix</keyword>
<dbReference type="Proteomes" id="UP000281498">
    <property type="component" value="Unassembled WGS sequence"/>
</dbReference>
<evidence type="ECO:0000313" key="3">
    <source>
        <dbReference type="Proteomes" id="UP000281498"/>
    </source>
</evidence>
<comment type="caution">
    <text evidence="2">The sequence shown here is derived from an EMBL/GenBank/DDBJ whole genome shotgun (WGS) entry which is preliminary data.</text>
</comment>
<evidence type="ECO:0000256" key="1">
    <source>
        <dbReference type="SAM" id="Phobius"/>
    </source>
</evidence>
<protein>
    <submittedName>
        <fullName evidence="2">Uncharacterized protein</fullName>
    </submittedName>
</protein>
<keyword evidence="1" id="KW-0472">Membrane</keyword>
<proteinExistence type="predicted"/>